<feature type="region of interest" description="Disordered" evidence="1">
    <location>
        <begin position="298"/>
        <end position="321"/>
    </location>
</feature>
<evidence type="ECO:0000256" key="1">
    <source>
        <dbReference type="SAM" id="MobiDB-lite"/>
    </source>
</evidence>
<reference evidence="2 3" key="1">
    <citation type="journal article" date="2015" name="Biotechnol. Biofuels">
        <title>Enhanced degradation of softwood versus hardwood by the white-rot fungus Pycnoporus coccineus.</title>
        <authorList>
            <person name="Couturier M."/>
            <person name="Navarro D."/>
            <person name="Chevret D."/>
            <person name="Henrissat B."/>
            <person name="Piumi F."/>
            <person name="Ruiz-Duenas F.J."/>
            <person name="Martinez A.T."/>
            <person name="Grigoriev I.V."/>
            <person name="Riley R."/>
            <person name="Lipzen A."/>
            <person name="Berrin J.G."/>
            <person name="Master E.R."/>
            <person name="Rosso M.N."/>
        </authorList>
    </citation>
    <scope>NUCLEOTIDE SEQUENCE [LARGE SCALE GENOMIC DNA]</scope>
    <source>
        <strain evidence="2 3">BRFM310</strain>
    </source>
</reference>
<feature type="region of interest" description="Disordered" evidence="1">
    <location>
        <begin position="73"/>
        <end position="95"/>
    </location>
</feature>
<dbReference type="Proteomes" id="UP000193067">
    <property type="component" value="Unassembled WGS sequence"/>
</dbReference>
<protein>
    <submittedName>
        <fullName evidence="2">Uncharacterized protein</fullName>
    </submittedName>
</protein>
<dbReference type="OrthoDB" id="2742801at2759"/>
<proteinExistence type="predicted"/>
<organism evidence="2 3">
    <name type="scientific">Trametes coccinea (strain BRFM310)</name>
    <name type="common">Pycnoporus coccineus</name>
    <dbReference type="NCBI Taxonomy" id="1353009"/>
    <lineage>
        <taxon>Eukaryota</taxon>
        <taxon>Fungi</taxon>
        <taxon>Dikarya</taxon>
        <taxon>Basidiomycota</taxon>
        <taxon>Agaricomycotina</taxon>
        <taxon>Agaricomycetes</taxon>
        <taxon>Polyporales</taxon>
        <taxon>Polyporaceae</taxon>
        <taxon>Trametes</taxon>
    </lineage>
</organism>
<feature type="compositionally biased region" description="Low complexity" evidence="1">
    <location>
        <begin position="79"/>
        <end position="95"/>
    </location>
</feature>
<feature type="region of interest" description="Disordered" evidence="1">
    <location>
        <begin position="393"/>
        <end position="618"/>
    </location>
</feature>
<evidence type="ECO:0000313" key="3">
    <source>
        <dbReference type="Proteomes" id="UP000193067"/>
    </source>
</evidence>
<feature type="compositionally biased region" description="Pro residues" evidence="1">
    <location>
        <begin position="566"/>
        <end position="579"/>
    </location>
</feature>
<evidence type="ECO:0000313" key="2">
    <source>
        <dbReference type="EMBL" id="OSD03051.1"/>
    </source>
</evidence>
<accession>A0A1Y2IS59</accession>
<sequence>MPGLAMLSPIKESEELSPYYSPYRYGRRQSQMSPITKAPNHYVRDGSLASPVAGDQSMDDLWIYDCYVSEDATSPGGYPRSPSTPSHSRSVSLPSTTASYSPVINVPVVKEPSPVNYKAARNASYDTQPPPAYNVSEAPEEADLAYGPLPVITTSVFSTDTPPIEYPEYSPLEQEAMSIWEVIEQLATSADQFAGLETLLSEATATDVSPEMDEDVAFWLTEGLNILVSDYTEVARELLEFNEYVEQLLVHDQQTVSPPPATTVKHASFSEQDSKEVLAQAAKLSIVEVQKELAKLEASAPPAGFNSKRQSRERPPSLKLSTDDAVLLQAIRPRSRMESVGALGRFSDGESQNRQELLRKHRLYAIYGEETPVDDDCSIRSIVDYDAIEPMAEVPDAAAPGAPRPRPTSGQSMMPRPLSSPVRTLAGAGRSSGHRPPSLTLTDPNAEQSSQHSASSSVSSLFSALPRSSVTADSSPRSSPRQSLFDNKGEKQRFPTASGNFKKMFSNLFKKREGQRNSLRPFAKRTGAPGSVDATLTALSLTGPNSTSKAPPPPLALGPELDPFAASPPPPLRTPPPSTPHTRSASEASPLDGYSSLFNPVKAASRYPPQPLFGEPTP</sequence>
<feature type="compositionally biased region" description="Low complexity" evidence="1">
    <location>
        <begin position="448"/>
        <end position="470"/>
    </location>
</feature>
<name>A0A1Y2IS59_TRAC3</name>
<dbReference type="EMBL" id="KZ084102">
    <property type="protein sequence ID" value="OSD03051.1"/>
    <property type="molecule type" value="Genomic_DNA"/>
</dbReference>
<feature type="compositionally biased region" description="Polar residues" evidence="1">
    <location>
        <begin position="537"/>
        <end position="549"/>
    </location>
</feature>
<gene>
    <name evidence="2" type="ORF">PYCCODRAFT_1366343</name>
</gene>
<feature type="compositionally biased region" description="Polar residues" evidence="1">
    <location>
        <begin position="471"/>
        <end position="485"/>
    </location>
</feature>
<keyword evidence="3" id="KW-1185">Reference proteome</keyword>
<dbReference type="AlphaFoldDB" id="A0A1Y2IS59"/>